<organism evidence="14 15">
    <name type="scientific">Malassezia psittaci</name>
    <dbReference type="NCBI Taxonomy" id="1821823"/>
    <lineage>
        <taxon>Eukaryota</taxon>
        <taxon>Fungi</taxon>
        <taxon>Dikarya</taxon>
        <taxon>Basidiomycota</taxon>
        <taxon>Ustilaginomycotina</taxon>
        <taxon>Malasseziomycetes</taxon>
        <taxon>Malasseziales</taxon>
        <taxon>Malasseziaceae</taxon>
        <taxon>Malassezia</taxon>
    </lineage>
</organism>
<dbReference type="Pfam" id="PF00583">
    <property type="entry name" value="Acetyltransf_1"/>
    <property type="match status" value="1"/>
</dbReference>
<sequence>MRIENQKGSESIDDIAIECARASELSVFLREEIYILLERNMRAMYEQNWSWDDSVKRSELEHPSSRFLLAILPRGKDTSVRRRTRHSGSDPCLIGFIMWRFEDYDALPDDPVSRPLENTMEVAYCYEMQINAAHRGRGIGSQLLQLLEAIAWRTHMRKVVLTVFKDNLNARKFYTKCKYVMDATSPSDDPDDPYRAVIMSKSNREQPALSS</sequence>
<dbReference type="GO" id="GO:1990189">
    <property type="term" value="F:protein N-terminal-serine acetyltransferase activity"/>
    <property type="evidence" value="ECO:0007669"/>
    <property type="project" value="UniProtKB-EC"/>
</dbReference>
<reference evidence="14" key="1">
    <citation type="submission" date="2023-02" db="EMBL/GenBank/DDBJ databases">
        <title>Mating type loci evolution in Malassezia.</title>
        <authorList>
            <person name="Coelho M.A."/>
        </authorList>
    </citation>
    <scope>NUCLEOTIDE SEQUENCE</scope>
    <source>
        <strain evidence="14">CBS 14136</strain>
    </source>
</reference>
<evidence type="ECO:0000313" key="14">
    <source>
        <dbReference type="EMBL" id="WFD42729.1"/>
    </source>
</evidence>
<evidence type="ECO:0000256" key="1">
    <source>
        <dbReference type="ARBA" id="ARBA00004123"/>
    </source>
</evidence>
<dbReference type="GO" id="GO:0043998">
    <property type="term" value="F:histone H2A acetyltransferase activity"/>
    <property type="evidence" value="ECO:0007669"/>
    <property type="project" value="InterPro"/>
</dbReference>
<dbReference type="Gene3D" id="3.40.630.30">
    <property type="match status" value="1"/>
</dbReference>
<dbReference type="GO" id="GO:0005634">
    <property type="term" value="C:nucleus"/>
    <property type="evidence" value="ECO:0007669"/>
    <property type="project" value="UniProtKB-SubCell"/>
</dbReference>
<evidence type="ECO:0000256" key="6">
    <source>
        <dbReference type="ARBA" id="ARBA00022490"/>
    </source>
</evidence>
<evidence type="ECO:0000256" key="7">
    <source>
        <dbReference type="ARBA" id="ARBA00022679"/>
    </source>
</evidence>
<protein>
    <recommendedName>
        <fullName evidence="5">N-alpha-acetyltransferase 40</fullName>
        <ecNumber evidence="4">2.3.1.257</ecNumber>
    </recommendedName>
</protein>
<dbReference type="AlphaFoldDB" id="A0AAF0F9F4"/>
<keyword evidence="7" id="KW-0808">Transferase</keyword>
<evidence type="ECO:0000313" key="15">
    <source>
        <dbReference type="Proteomes" id="UP001214628"/>
    </source>
</evidence>
<dbReference type="Proteomes" id="UP001214628">
    <property type="component" value="Chromosome 1"/>
</dbReference>
<dbReference type="InterPro" id="IPR016181">
    <property type="entry name" value="Acyl_CoA_acyltransferase"/>
</dbReference>
<evidence type="ECO:0000256" key="3">
    <source>
        <dbReference type="ARBA" id="ARBA00008870"/>
    </source>
</evidence>
<keyword evidence="15" id="KW-1185">Reference proteome</keyword>
<evidence type="ECO:0000256" key="12">
    <source>
        <dbReference type="SAM" id="MobiDB-lite"/>
    </source>
</evidence>
<comment type="similarity">
    <text evidence="3">Belongs to the acetyltransferase family. NAA40 subfamily.</text>
</comment>
<comment type="catalytic activity">
    <reaction evidence="11">
        <text>N-terminal L-seryl-[histone H4] + acetyl-CoA = N-terminal N(alpha)-acetyl-L-seryl-[histone H4] + CoA + H(+)</text>
        <dbReference type="Rhea" id="RHEA:50596"/>
        <dbReference type="Rhea" id="RHEA-COMP:12740"/>
        <dbReference type="Rhea" id="RHEA-COMP:12743"/>
        <dbReference type="ChEBI" id="CHEBI:15378"/>
        <dbReference type="ChEBI" id="CHEBI:57287"/>
        <dbReference type="ChEBI" id="CHEBI:57288"/>
        <dbReference type="ChEBI" id="CHEBI:64738"/>
        <dbReference type="ChEBI" id="CHEBI:83690"/>
        <dbReference type="EC" id="2.3.1.257"/>
    </reaction>
</comment>
<feature type="domain" description="N-acetyltransferase" evidence="13">
    <location>
        <begin position="27"/>
        <end position="204"/>
    </location>
</feature>
<dbReference type="GO" id="GO:0005737">
    <property type="term" value="C:cytoplasm"/>
    <property type="evidence" value="ECO:0007669"/>
    <property type="project" value="UniProtKB-SubCell"/>
</dbReference>
<keyword evidence="6" id="KW-0963">Cytoplasm</keyword>
<dbReference type="InterPro" id="IPR000182">
    <property type="entry name" value="GNAT_dom"/>
</dbReference>
<evidence type="ECO:0000256" key="11">
    <source>
        <dbReference type="ARBA" id="ARBA00049524"/>
    </source>
</evidence>
<feature type="region of interest" description="Disordered" evidence="12">
    <location>
        <begin position="184"/>
        <end position="211"/>
    </location>
</feature>
<evidence type="ECO:0000256" key="10">
    <source>
        <dbReference type="ARBA" id="ARBA00047821"/>
    </source>
</evidence>
<evidence type="ECO:0000256" key="4">
    <source>
        <dbReference type="ARBA" id="ARBA00012950"/>
    </source>
</evidence>
<proteinExistence type="inferred from homology"/>
<dbReference type="GO" id="GO:0010485">
    <property type="term" value="F:histone H4 acetyltransferase activity"/>
    <property type="evidence" value="ECO:0007669"/>
    <property type="project" value="InterPro"/>
</dbReference>
<evidence type="ECO:0000256" key="5">
    <source>
        <dbReference type="ARBA" id="ARBA00015043"/>
    </source>
</evidence>
<dbReference type="EMBL" id="CP118375">
    <property type="protein sequence ID" value="WFD42729.1"/>
    <property type="molecule type" value="Genomic_DNA"/>
</dbReference>
<gene>
    <name evidence="14" type="primary">NPR2</name>
    <name evidence="14" type="ORF">MPSI1_001378</name>
</gene>
<dbReference type="SUPFAM" id="SSF55729">
    <property type="entry name" value="Acyl-CoA N-acyltransferases (Nat)"/>
    <property type="match status" value="1"/>
</dbReference>
<dbReference type="InterPro" id="IPR039949">
    <property type="entry name" value="NAA40"/>
</dbReference>
<dbReference type="PANTHER" id="PTHR20531:SF1">
    <property type="entry name" value="N-ALPHA-ACETYLTRANSFERASE 40"/>
    <property type="match status" value="1"/>
</dbReference>
<dbReference type="CDD" id="cd04301">
    <property type="entry name" value="NAT_SF"/>
    <property type="match status" value="1"/>
</dbReference>
<keyword evidence="9" id="KW-0012">Acyltransferase</keyword>
<dbReference type="EC" id="2.3.1.257" evidence="4"/>
<accession>A0AAF0F9F4</accession>
<evidence type="ECO:0000259" key="13">
    <source>
        <dbReference type="PROSITE" id="PS51186"/>
    </source>
</evidence>
<evidence type="ECO:0000256" key="9">
    <source>
        <dbReference type="ARBA" id="ARBA00023315"/>
    </source>
</evidence>
<evidence type="ECO:0000256" key="8">
    <source>
        <dbReference type="ARBA" id="ARBA00023242"/>
    </source>
</evidence>
<comment type="subcellular location">
    <subcellularLocation>
        <location evidence="2">Cytoplasm</location>
    </subcellularLocation>
    <subcellularLocation>
        <location evidence="1">Nucleus</location>
    </subcellularLocation>
</comment>
<comment type="catalytic activity">
    <reaction evidence="10">
        <text>N-terminal L-seryl-[histone H2A] + acetyl-CoA = N-terminal N(alpha)-acetyl-L-seryl-[histone H2A] + CoA + H(+)</text>
        <dbReference type="Rhea" id="RHEA:50600"/>
        <dbReference type="Rhea" id="RHEA-COMP:12742"/>
        <dbReference type="Rhea" id="RHEA-COMP:12744"/>
        <dbReference type="ChEBI" id="CHEBI:15378"/>
        <dbReference type="ChEBI" id="CHEBI:57287"/>
        <dbReference type="ChEBI" id="CHEBI:57288"/>
        <dbReference type="ChEBI" id="CHEBI:64738"/>
        <dbReference type="ChEBI" id="CHEBI:83690"/>
        <dbReference type="EC" id="2.3.1.257"/>
    </reaction>
</comment>
<dbReference type="PROSITE" id="PS51186">
    <property type="entry name" value="GNAT"/>
    <property type="match status" value="1"/>
</dbReference>
<keyword evidence="8" id="KW-0539">Nucleus</keyword>
<evidence type="ECO:0000256" key="2">
    <source>
        <dbReference type="ARBA" id="ARBA00004496"/>
    </source>
</evidence>
<name>A0AAF0F9F4_9BASI</name>
<dbReference type="PANTHER" id="PTHR20531">
    <property type="entry name" value="N-ALPHA-ACETYLTRANSFERASE 40"/>
    <property type="match status" value="1"/>
</dbReference>